<accession>A0A914RRL4</accession>
<sequence length="81" mass="9173">IFIDGSFKRFRRAINPFTDSIGKRNTGGAVDRDLPKRYFDALAGQSQRKRSNTRKSFNDVQVVRGGKQLLTEKMITTIPLA</sequence>
<dbReference type="AlphaFoldDB" id="A0A914RRL4"/>
<organism evidence="1 2">
    <name type="scientific">Parascaris equorum</name>
    <name type="common">Equine roundworm</name>
    <dbReference type="NCBI Taxonomy" id="6256"/>
    <lineage>
        <taxon>Eukaryota</taxon>
        <taxon>Metazoa</taxon>
        <taxon>Ecdysozoa</taxon>
        <taxon>Nematoda</taxon>
        <taxon>Chromadorea</taxon>
        <taxon>Rhabditida</taxon>
        <taxon>Spirurina</taxon>
        <taxon>Ascaridomorpha</taxon>
        <taxon>Ascaridoidea</taxon>
        <taxon>Ascarididae</taxon>
        <taxon>Parascaris</taxon>
    </lineage>
</organism>
<evidence type="ECO:0000313" key="1">
    <source>
        <dbReference type="Proteomes" id="UP000887564"/>
    </source>
</evidence>
<reference evidence="2" key="1">
    <citation type="submission" date="2022-11" db="UniProtKB">
        <authorList>
            <consortium name="WormBaseParasite"/>
        </authorList>
    </citation>
    <scope>IDENTIFICATION</scope>
</reference>
<name>A0A914RRL4_PAREQ</name>
<protein>
    <submittedName>
        <fullName evidence="2">Uncharacterized protein</fullName>
    </submittedName>
</protein>
<dbReference type="Proteomes" id="UP000887564">
    <property type="component" value="Unplaced"/>
</dbReference>
<keyword evidence="1" id="KW-1185">Reference proteome</keyword>
<dbReference type="WBParaSite" id="PEQ_0000458901-mRNA-1">
    <property type="protein sequence ID" value="PEQ_0000458901-mRNA-1"/>
    <property type="gene ID" value="PEQ_0000458901"/>
</dbReference>
<evidence type="ECO:0000313" key="2">
    <source>
        <dbReference type="WBParaSite" id="PEQ_0000458901-mRNA-1"/>
    </source>
</evidence>
<proteinExistence type="predicted"/>